<protein>
    <submittedName>
        <fullName evidence="1">Uncharacterized protein</fullName>
    </submittedName>
</protein>
<sequence length="90" mass="10454">MVLRLRADLPIAIRNNLVPFYSDIVAELNGINSEIENILFDHVNDELDSIIAALRRHLQNNKDILLPQQIRTIGERVLLEMDNFMPRYAQ</sequence>
<gene>
    <name evidence="1" type="ORF">KFK09_014378</name>
</gene>
<evidence type="ECO:0000313" key="1">
    <source>
        <dbReference type="EMBL" id="KAI0503444.1"/>
    </source>
</evidence>
<accession>A0A8T3B1X1</accession>
<evidence type="ECO:0000313" key="2">
    <source>
        <dbReference type="Proteomes" id="UP000829196"/>
    </source>
</evidence>
<dbReference type="AlphaFoldDB" id="A0A8T3B1X1"/>
<dbReference type="EMBL" id="JAGYWB010000011">
    <property type="protein sequence ID" value="KAI0503444.1"/>
    <property type="molecule type" value="Genomic_DNA"/>
</dbReference>
<dbReference type="SMR" id="A0A8T3B1X1"/>
<proteinExistence type="predicted"/>
<dbReference type="Proteomes" id="UP000829196">
    <property type="component" value="Unassembled WGS sequence"/>
</dbReference>
<comment type="caution">
    <text evidence="1">The sequence shown here is derived from an EMBL/GenBank/DDBJ whole genome shotgun (WGS) entry which is preliminary data.</text>
</comment>
<keyword evidence="2" id="KW-1185">Reference proteome</keyword>
<organism evidence="1 2">
    <name type="scientific">Dendrobium nobile</name>
    <name type="common">Orchid</name>
    <dbReference type="NCBI Taxonomy" id="94219"/>
    <lineage>
        <taxon>Eukaryota</taxon>
        <taxon>Viridiplantae</taxon>
        <taxon>Streptophyta</taxon>
        <taxon>Embryophyta</taxon>
        <taxon>Tracheophyta</taxon>
        <taxon>Spermatophyta</taxon>
        <taxon>Magnoliopsida</taxon>
        <taxon>Liliopsida</taxon>
        <taxon>Asparagales</taxon>
        <taxon>Orchidaceae</taxon>
        <taxon>Epidendroideae</taxon>
        <taxon>Malaxideae</taxon>
        <taxon>Dendrobiinae</taxon>
        <taxon>Dendrobium</taxon>
    </lineage>
</organism>
<reference evidence="1" key="1">
    <citation type="journal article" date="2022" name="Front. Genet.">
        <title>Chromosome-Scale Assembly of the Dendrobium nobile Genome Provides Insights Into the Molecular Mechanism of the Biosynthesis of the Medicinal Active Ingredient of Dendrobium.</title>
        <authorList>
            <person name="Xu Q."/>
            <person name="Niu S.-C."/>
            <person name="Li K.-L."/>
            <person name="Zheng P.-J."/>
            <person name="Zhang X.-J."/>
            <person name="Jia Y."/>
            <person name="Liu Y."/>
            <person name="Niu Y.-X."/>
            <person name="Yu L.-H."/>
            <person name="Chen D.-F."/>
            <person name="Zhang G.-Q."/>
        </authorList>
    </citation>
    <scope>NUCLEOTIDE SEQUENCE</scope>
    <source>
        <tissue evidence="1">Leaf</tissue>
    </source>
</reference>
<name>A0A8T3B1X1_DENNO</name>